<feature type="non-terminal residue" evidence="8">
    <location>
        <position position="1"/>
    </location>
</feature>
<organism evidence="8">
    <name type="scientific">marine metagenome</name>
    <dbReference type="NCBI Taxonomy" id="408172"/>
    <lineage>
        <taxon>unclassified sequences</taxon>
        <taxon>metagenomes</taxon>
        <taxon>ecological metagenomes</taxon>
    </lineage>
</organism>
<feature type="domain" description="Membrane transport protein MMPL" evidence="7">
    <location>
        <begin position="156"/>
        <end position="250"/>
    </location>
</feature>
<dbReference type="Pfam" id="PF03176">
    <property type="entry name" value="MMPL"/>
    <property type="match status" value="1"/>
</dbReference>
<feature type="transmembrane region" description="Helical" evidence="6">
    <location>
        <begin position="206"/>
        <end position="226"/>
    </location>
</feature>
<evidence type="ECO:0000256" key="6">
    <source>
        <dbReference type="SAM" id="Phobius"/>
    </source>
</evidence>
<evidence type="ECO:0000256" key="2">
    <source>
        <dbReference type="ARBA" id="ARBA00022475"/>
    </source>
</evidence>
<evidence type="ECO:0000256" key="1">
    <source>
        <dbReference type="ARBA" id="ARBA00004651"/>
    </source>
</evidence>
<dbReference type="Gene3D" id="1.20.1640.10">
    <property type="entry name" value="Multidrug efflux transporter AcrB transmembrane domain"/>
    <property type="match status" value="1"/>
</dbReference>
<name>A0A382WFT0_9ZZZZ</name>
<feature type="transmembrane region" description="Helical" evidence="6">
    <location>
        <begin position="232"/>
        <end position="254"/>
    </location>
</feature>
<dbReference type="AlphaFoldDB" id="A0A382WFT0"/>
<evidence type="ECO:0000313" key="8">
    <source>
        <dbReference type="EMBL" id="SVD57464.1"/>
    </source>
</evidence>
<accession>A0A382WFT0</accession>
<evidence type="ECO:0000256" key="5">
    <source>
        <dbReference type="ARBA" id="ARBA00023136"/>
    </source>
</evidence>
<dbReference type="GO" id="GO:0005886">
    <property type="term" value="C:plasma membrane"/>
    <property type="evidence" value="ECO:0007669"/>
    <property type="project" value="UniProtKB-SubCell"/>
</dbReference>
<proteinExistence type="predicted"/>
<dbReference type="SUPFAM" id="SSF82866">
    <property type="entry name" value="Multidrug efflux transporter AcrB transmembrane domain"/>
    <property type="match status" value="1"/>
</dbReference>
<feature type="non-terminal residue" evidence="8">
    <location>
        <position position="277"/>
    </location>
</feature>
<reference evidence="8" key="1">
    <citation type="submission" date="2018-05" db="EMBL/GenBank/DDBJ databases">
        <authorList>
            <person name="Lanie J.A."/>
            <person name="Ng W.-L."/>
            <person name="Kazmierczak K.M."/>
            <person name="Andrzejewski T.M."/>
            <person name="Davidsen T.M."/>
            <person name="Wayne K.J."/>
            <person name="Tettelin H."/>
            <person name="Glass J.I."/>
            <person name="Rusch D."/>
            <person name="Podicherti R."/>
            <person name="Tsui H.-C.T."/>
            <person name="Winkler M.E."/>
        </authorList>
    </citation>
    <scope>NUCLEOTIDE SEQUENCE</scope>
</reference>
<dbReference type="EMBL" id="UINC01159401">
    <property type="protein sequence ID" value="SVD57464.1"/>
    <property type="molecule type" value="Genomic_DNA"/>
</dbReference>
<gene>
    <name evidence="8" type="ORF">METZ01_LOCUS410318</name>
</gene>
<dbReference type="PANTHER" id="PTHR33406:SF13">
    <property type="entry name" value="MEMBRANE PROTEIN YDFJ"/>
    <property type="match status" value="1"/>
</dbReference>
<evidence type="ECO:0000259" key="7">
    <source>
        <dbReference type="Pfam" id="PF03176"/>
    </source>
</evidence>
<keyword evidence="3 6" id="KW-0812">Transmembrane</keyword>
<keyword evidence="2" id="KW-1003">Cell membrane</keyword>
<sequence>NRTHIEGATKVVRESVSNDSTLEIKRPPDALFETYVDLLSNHQFVLLSHEDAQLLARETLDPFKESTRHSIYGIPSEMRWLPFRKDPLNLFGHFLSQNLPSNAPELFDDHVAFDANDDIVVVFTLAPKQKTLDVSALLEQWHTFEAITESLSVQVPEVELLMAGPLVHIAAATTTAKTEISLITMISVSSIVFLFFVTFRSFVPLAFTLGSIVFGCLAAITSTWIIFGEIHIFTVVFGSSLIGVGVDYALHFLCMDINNRSHLRWTSGIAMVTTSVA</sequence>
<evidence type="ECO:0000256" key="3">
    <source>
        <dbReference type="ARBA" id="ARBA00022692"/>
    </source>
</evidence>
<feature type="transmembrane region" description="Helical" evidence="6">
    <location>
        <begin position="180"/>
        <end position="199"/>
    </location>
</feature>
<dbReference type="PANTHER" id="PTHR33406">
    <property type="entry name" value="MEMBRANE PROTEIN MJ1562-RELATED"/>
    <property type="match status" value="1"/>
</dbReference>
<protein>
    <recommendedName>
        <fullName evidence="7">Membrane transport protein MMPL domain-containing protein</fullName>
    </recommendedName>
</protein>
<keyword evidence="4 6" id="KW-1133">Transmembrane helix</keyword>
<comment type="subcellular location">
    <subcellularLocation>
        <location evidence="1">Cell membrane</location>
        <topology evidence="1">Multi-pass membrane protein</topology>
    </subcellularLocation>
</comment>
<dbReference type="InterPro" id="IPR050545">
    <property type="entry name" value="Mycobact_MmpL"/>
</dbReference>
<dbReference type="InterPro" id="IPR004869">
    <property type="entry name" value="MMPL_dom"/>
</dbReference>
<keyword evidence="5 6" id="KW-0472">Membrane</keyword>
<evidence type="ECO:0000256" key="4">
    <source>
        <dbReference type="ARBA" id="ARBA00022989"/>
    </source>
</evidence>